<evidence type="ECO:0000313" key="3">
    <source>
        <dbReference type="EMBL" id="KAI8577277.1"/>
    </source>
</evidence>
<keyword evidence="1" id="KW-0472">Membrane</keyword>
<reference evidence="3" key="2">
    <citation type="journal article" date="2022" name="Proc. Natl. Acad. Sci. U.S.A.">
        <title>Diploid-dominant life cycles characterize the early evolution of Fungi.</title>
        <authorList>
            <person name="Amses K.R."/>
            <person name="Simmons D.R."/>
            <person name="Longcore J.E."/>
            <person name="Mondo S.J."/>
            <person name="Seto K."/>
            <person name="Jeronimo G.H."/>
            <person name="Bonds A.E."/>
            <person name="Quandt C.A."/>
            <person name="Davis W.J."/>
            <person name="Chang Y."/>
            <person name="Federici B.A."/>
            <person name="Kuo A."/>
            <person name="LaButti K."/>
            <person name="Pangilinan J."/>
            <person name="Andreopoulos W."/>
            <person name="Tritt A."/>
            <person name="Riley R."/>
            <person name="Hundley H."/>
            <person name="Johnson J."/>
            <person name="Lipzen A."/>
            <person name="Barry K."/>
            <person name="Lang B.F."/>
            <person name="Cuomo C.A."/>
            <person name="Buchler N.E."/>
            <person name="Grigoriev I.V."/>
            <person name="Spatafora J.W."/>
            <person name="Stajich J.E."/>
            <person name="James T.Y."/>
        </authorList>
    </citation>
    <scope>NUCLEOTIDE SEQUENCE</scope>
    <source>
        <strain evidence="3">AG</strain>
    </source>
</reference>
<dbReference type="GO" id="GO:0005737">
    <property type="term" value="C:cytoplasm"/>
    <property type="evidence" value="ECO:0007669"/>
    <property type="project" value="TreeGrafter"/>
</dbReference>
<evidence type="ECO:0000256" key="2">
    <source>
        <dbReference type="SAM" id="SignalP"/>
    </source>
</evidence>
<keyword evidence="4" id="KW-1185">Reference proteome</keyword>
<keyword evidence="2" id="KW-0732">Signal</keyword>
<protein>
    <recommendedName>
        <fullName evidence="5">Protein JTB</fullName>
    </recommendedName>
</protein>
<accession>A0AAD5HAT4</accession>
<dbReference type="Pfam" id="PF05439">
    <property type="entry name" value="JTB"/>
    <property type="match status" value="1"/>
</dbReference>
<evidence type="ECO:0000313" key="4">
    <source>
        <dbReference type="Proteomes" id="UP001206595"/>
    </source>
</evidence>
<sequence length="149" mass="17003">MQVRFNYTPIFLALVLLLTASTAQSANTPSALRSINPRQSPTDSYSCSVVGQCEVCTDLEKKTQPYCKEFGNKQRISCQYNKDVSDISEPLPMFRGCPRVQWVERARYYQFVVINVIISLLAVGVFSWRHRKLAGEQYRKMAQRIGISV</sequence>
<dbReference type="Proteomes" id="UP001206595">
    <property type="component" value="Unassembled WGS sequence"/>
</dbReference>
<keyword evidence="1" id="KW-1133">Transmembrane helix</keyword>
<feature type="chain" id="PRO_5042011960" description="Protein JTB" evidence="2">
    <location>
        <begin position="26"/>
        <end position="149"/>
    </location>
</feature>
<proteinExistence type="predicted"/>
<dbReference type="GO" id="GO:0000281">
    <property type="term" value="P:mitotic cytokinesis"/>
    <property type="evidence" value="ECO:0007669"/>
    <property type="project" value="TreeGrafter"/>
</dbReference>
<comment type="caution">
    <text evidence="3">The sequence shown here is derived from an EMBL/GenBank/DDBJ whole genome shotgun (WGS) entry which is preliminary data.</text>
</comment>
<dbReference type="PANTHER" id="PTHR13041:SF3">
    <property type="entry name" value="PROTEIN JTB"/>
    <property type="match status" value="1"/>
</dbReference>
<dbReference type="GeneID" id="75916318"/>
<dbReference type="EMBL" id="MU620943">
    <property type="protein sequence ID" value="KAI8577277.1"/>
    <property type="molecule type" value="Genomic_DNA"/>
</dbReference>
<evidence type="ECO:0000256" key="1">
    <source>
        <dbReference type="SAM" id="Phobius"/>
    </source>
</evidence>
<dbReference type="InterPro" id="IPR008657">
    <property type="entry name" value="JTB"/>
</dbReference>
<dbReference type="GO" id="GO:0005819">
    <property type="term" value="C:spindle"/>
    <property type="evidence" value="ECO:0007669"/>
    <property type="project" value="TreeGrafter"/>
</dbReference>
<evidence type="ECO:0008006" key="5">
    <source>
        <dbReference type="Google" id="ProtNLM"/>
    </source>
</evidence>
<feature type="signal peptide" evidence="2">
    <location>
        <begin position="1"/>
        <end position="25"/>
    </location>
</feature>
<keyword evidence="1" id="KW-0812">Transmembrane</keyword>
<feature type="transmembrane region" description="Helical" evidence="1">
    <location>
        <begin position="108"/>
        <end position="128"/>
    </location>
</feature>
<name>A0AAD5HAT4_UMBRA</name>
<organism evidence="3 4">
    <name type="scientific">Umbelopsis ramanniana AG</name>
    <dbReference type="NCBI Taxonomy" id="1314678"/>
    <lineage>
        <taxon>Eukaryota</taxon>
        <taxon>Fungi</taxon>
        <taxon>Fungi incertae sedis</taxon>
        <taxon>Mucoromycota</taxon>
        <taxon>Mucoromycotina</taxon>
        <taxon>Umbelopsidomycetes</taxon>
        <taxon>Umbelopsidales</taxon>
        <taxon>Umbelopsidaceae</taxon>
        <taxon>Umbelopsis</taxon>
    </lineage>
</organism>
<dbReference type="GO" id="GO:0030496">
    <property type="term" value="C:midbody"/>
    <property type="evidence" value="ECO:0007669"/>
    <property type="project" value="TreeGrafter"/>
</dbReference>
<dbReference type="GO" id="GO:0016020">
    <property type="term" value="C:membrane"/>
    <property type="evidence" value="ECO:0007669"/>
    <property type="project" value="InterPro"/>
</dbReference>
<dbReference type="AlphaFoldDB" id="A0AAD5HAT4"/>
<gene>
    <name evidence="3" type="ORF">K450DRAFT_253055</name>
</gene>
<dbReference type="PANTHER" id="PTHR13041">
    <property type="entry name" value="JTB PROTEIN-RELATED"/>
    <property type="match status" value="1"/>
</dbReference>
<dbReference type="RefSeq" id="XP_051442281.1">
    <property type="nucleotide sequence ID" value="XM_051590975.1"/>
</dbReference>
<reference evidence="3" key="1">
    <citation type="submission" date="2021-06" db="EMBL/GenBank/DDBJ databases">
        <authorList>
            <consortium name="DOE Joint Genome Institute"/>
            <person name="Mondo S.J."/>
            <person name="Amses K.R."/>
            <person name="Simmons D.R."/>
            <person name="Longcore J.E."/>
            <person name="Seto K."/>
            <person name="Alves G.H."/>
            <person name="Bonds A.E."/>
            <person name="Quandt C.A."/>
            <person name="Davis W.J."/>
            <person name="Chang Y."/>
            <person name="Letcher P.M."/>
            <person name="Powell M.J."/>
            <person name="Kuo A."/>
            <person name="Labutti K."/>
            <person name="Pangilinan J."/>
            <person name="Andreopoulos W."/>
            <person name="Tritt A."/>
            <person name="Riley R."/>
            <person name="Hundley H."/>
            <person name="Johnson J."/>
            <person name="Lipzen A."/>
            <person name="Barry K."/>
            <person name="Berbee M.L."/>
            <person name="Buchler N.E."/>
            <person name="Grigoriev I.V."/>
            <person name="Spatafora J.W."/>
            <person name="Stajich J.E."/>
            <person name="James T.Y."/>
        </authorList>
    </citation>
    <scope>NUCLEOTIDE SEQUENCE</scope>
    <source>
        <strain evidence="3">AG</strain>
    </source>
</reference>